<comment type="caution">
    <text evidence="1">The sequence shown here is derived from an EMBL/GenBank/DDBJ whole genome shotgun (WGS) entry which is preliminary data.</text>
</comment>
<evidence type="ECO:0000313" key="1">
    <source>
        <dbReference type="EMBL" id="KAJ8126136.1"/>
    </source>
</evidence>
<proteinExistence type="predicted"/>
<name>A0ACC2JFD9_9PEZI</name>
<dbReference type="EMBL" id="JAPUUL010002005">
    <property type="protein sequence ID" value="KAJ8126136.1"/>
    <property type="molecule type" value="Genomic_DNA"/>
</dbReference>
<dbReference type="Proteomes" id="UP001153332">
    <property type="component" value="Unassembled WGS sequence"/>
</dbReference>
<evidence type="ECO:0000313" key="2">
    <source>
        <dbReference type="Proteomes" id="UP001153332"/>
    </source>
</evidence>
<keyword evidence="2" id="KW-1185">Reference proteome</keyword>
<protein>
    <submittedName>
        <fullName evidence="1">Uncharacterized protein</fullName>
    </submittedName>
</protein>
<gene>
    <name evidence="1" type="ORF">O1611_g7502</name>
</gene>
<reference evidence="1" key="1">
    <citation type="submission" date="2022-12" db="EMBL/GenBank/DDBJ databases">
        <title>Genome Sequence of Lasiodiplodia mahajangana.</title>
        <authorList>
            <person name="Buettner E."/>
        </authorList>
    </citation>
    <scope>NUCLEOTIDE SEQUENCE</scope>
    <source>
        <strain evidence="1">VT137</strain>
    </source>
</reference>
<accession>A0ACC2JFD9</accession>
<sequence length="934" mass="102828">MSSSQLVSFNKYWKKQWASLSNHHYDERVRYETETESKKQSIIDNARAHIEALRRSTTPADAFDDEVRKIQRSRDAALEAIEREFNEQMLIINEIQEREQATHKKNRSDALAARSRMNNTSPAHSIAATTTTTIDDMDMGATSSKRTPSASQTPTSKPPGPWIHPSRDSTPGTTTSREQDQSAAPGKAFSCTVQREFTNGIDQYILRYKTKNRKGLQEVAGFRAKPSSRIEGSVDPPPTPISAASLADEIIQVSRTVTFEEVYQNGQAEHKDTIVEFPPDSCQWYIIKCEEHGIRFNQRPLQGAAKHLNGRDHGGLDKSWPLALKILGYRVLNCNEQLAAANNKAVREAFEKGYKPENRRLKLNRDATKKASENVSRGASNIRKKGAAVLQAQGRGVNSSLSSSLSSPGRRKASQKDSGKIITNPKTFHIYYCLWRHHRYPVMILGWDDQKPGGLDLDLVDTGLLAKKSKPPGCYIYKNNAIVDWSPRFKDGGSRVNRRKFPAMFFDVEKRVSWVPASWLNEAEIAPSVSSLSDDDDSGSCSDAESSERSSASNVTERELQELQAKAGEISGDSDYSASDMDSTLGDEYDDWDEVESDGRPWAFYSLRNKANDSPQKAGPSAPTHSSRPADVNPIREGMKAARNLSARACSQEDYDSEEEDTDLEKSPRDELSKGTADDKMSWTGAVENVTQKDSLISSSTAVARPNPLRVSTSMVYATDADNSAGGLSSTSLTSTPSLSKPSPHEEILKGLKRARSEEQSEVKTGNPEQESAKKPKVGLSTSGNQVAIPLITKPLATPTPTPVVASFKPKSPPGPAVFELSFYSKGPISWSRESEASSVRLYYGEGDGIVGSIDGPVSIIIDPANLRALAQEKIPELKGNVRVTLLDKDPSDTPATLVFDRAKGSKMDIGKIQVRSFIRWLKGVNQNVRLLDG</sequence>
<organism evidence="1 2">
    <name type="scientific">Lasiodiplodia mahajangana</name>
    <dbReference type="NCBI Taxonomy" id="1108764"/>
    <lineage>
        <taxon>Eukaryota</taxon>
        <taxon>Fungi</taxon>
        <taxon>Dikarya</taxon>
        <taxon>Ascomycota</taxon>
        <taxon>Pezizomycotina</taxon>
        <taxon>Dothideomycetes</taxon>
        <taxon>Dothideomycetes incertae sedis</taxon>
        <taxon>Botryosphaeriales</taxon>
        <taxon>Botryosphaeriaceae</taxon>
        <taxon>Lasiodiplodia</taxon>
    </lineage>
</organism>